<feature type="compositionally biased region" description="Polar residues" evidence="1">
    <location>
        <begin position="54"/>
        <end position="66"/>
    </location>
</feature>
<protein>
    <submittedName>
        <fullName evidence="2">Uncharacterized protein</fullName>
    </submittedName>
</protein>
<evidence type="ECO:0000313" key="2">
    <source>
        <dbReference type="EMBL" id="KDQ28205.1"/>
    </source>
</evidence>
<evidence type="ECO:0000256" key="1">
    <source>
        <dbReference type="SAM" id="MobiDB-lite"/>
    </source>
</evidence>
<reference evidence="3" key="1">
    <citation type="journal article" date="2014" name="Proc. Natl. Acad. Sci. U.S.A.">
        <title>Extensive sampling of basidiomycete genomes demonstrates inadequacy of the white-rot/brown-rot paradigm for wood decay fungi.</title>
        <authorList>
            <person name="Riley R."/>
            <person name="Salamov A.A."/>
            <person name="Brown D.W."/>
            <person name="Nagy L.G."/>
            <person name="Floudas D."/>
            <person name="Held B.W."/>
            <person name="Levasseur A."/>
            <person name="Lombard V."/>
            <person name="Morin E."/>
            <person name="Otillar R."/>
            <person name="Lindquist E.A."/>
            <person name="Sun H."/>
            <person name="LaButti K.M."/>
            <person name="Schmutz J."/>
            <person name="Jabbour D."/>
            <person name="Luo H."/>
            <person name="Baker S.E."/>
            <person name="Pisabarro A.G."/>
            <person name="Walton J.D."/>
            <person name="Blanchette R.A."/>
            <person name="Henrissat B."/>
            <person name="Martin F."/>
            <person name="Cullen D."/>
            <person name="Hibbett D.S."/>
            <person name="Grigoriev I.V."/>
        </authorList>
    </citation>
    <scope>NUCLEOTIDE SEQUENCE [LARGE SCALE GENOMIC DNA]</scope>
    <source>
        <strain evidence="3">PC15</strain>
    </source>
</reference>
<organism evidence="2 3">
    <name type="scientific">Pleurotus ostreatus (strain PC15)</name>
    <name type="common">Oyster mushroom</name>
    <dbReference type="NCBI Taxonomy" id="1137138"/>
    <lineage>
        <taxon>Eukaryota</taxon>
        <taxon>Fungi</taxon>
        <taxon>Dikarya</taxon>
        <taxon>Basidiomycota</taxon>
        <taxon>Agaricomycotina</taxon>
        <taxon>Agaricomycetes</taxon>
        <taxon>Agaricomycetidae</taxon>
        <taxon>Agaricales</taxon>
        <taxon>Pleurotineae</taxon>
        <taxon>Pleurotaceae</taxon>
        <taxon>Pleurotus</taxon>
    </lineage>
</organism>
<dbReference type="AlphaFoldDB" id="A0A067NMG1"/>
<feature type="region of interest" description="Disordered" evidence="1">
    <location>
        <begin position="166"/>
        <end position="210"/>
    </location>
</feature>
<name>A0A067NMG1_PLEO1</name>
<evidence type="ECO:0000313" key="3">
    <source>
        <dbReference type="Proteomes" id="UP000027073"/>
    </source>
</evidence>
<feature type="region of interest" description="Disordered" evidence="1">
    <location>
        <begin position="1"/>
        <end position="66"/>
    </location>
</feature>
<proteinExistence type="predicted"/>
<gene>
    <name evidence="2" type="ORF">PLEOSDRAFT_157926</name>
</gene>
<sequence length="293" mass="31675">MSMKRSPSKSLDEIKAAAKVACQETEFERRKRQRTQGPDSKDSKQSSDTSSSTAIPSPNPGGTTFTFSVRAKQAVNTGMGTSMSKFRVPQVVAPAPMAFNVPVPPPFTFIVPFGMSKPLVTPRPIEPVLVGPVLPSSSSTPVPQPLPTPIASQPVAFTRPQVIQSQNTNERAASKEGSTGTGSGVPGSTDSEASFLSLTTNNEPPVGRNDRLKRLTRSNRVDLALTLLQDGGIDFAEFLIDALDPSRPEFSTCQDQLYEGRETQLSNVLDMIIRHPRGKQQLKDWIKGKVENA</sequence>
<dbReference type="VEuPathDB" id="FungiDB:PLEOSDRAFT_157926"/>
<dbReference type="InParanoid" id="A0A067NMG1"/>
<dbReference type="Proteomes" id="UP000027073">
    <property type="component" value="Unassembled WGS sequence"/>
</dbReference>
<dbReference type="OrthoDB" id="2993854at2759"/>
<accession>A0A067NMG1</accession>
<dbReference type="EMBL" id="KL198008">
    <property type="protein sequence ID" value="KDQ28205.1"/>
    <property type="molecule type" value="Genomic_DNA"/>
</dbReference>
<feature type="compositionally biased region" description="Polar residues" evidence="1">
    <location>
        <begin position="190"/>
        <end position="203"/>
    </location>
</feature>
<dbReference type="HOGENOM" id="CLU_950353_0_0_1"/>